<accession>A0ACB6QRG0</accession>
<dbReference type="Proteomes" id="UP000799755">
    <property type="component" value="Unassembled WGS sequence"/>
</dbReference>
<name>A0ACB6QRG0_9PLEO</name>
<comment type="caution">
    <text evidence="1">The sequence shown here is derived from an EMBL/GenBank/DDBJ whole genome shotgun (WGS) entry which is preliminary data.</text>
</comment>
<reference evidence="1" key="1">
    <citation type="journal article" date="2020" name="Stud. Mycol.">
        <title>101 Dothideomycetes genomes: a test case for predicting lifestyles and emergence of pathogens.</title>
        <authorList>
            <person name="Haridas S."/>
            <person name="Albert R."/>
            <person name="Binder M."/>
            <person name="Bloem J."/>
            <person name="Labutti K."/>
            <person name="Salamov A."/>
            <person name="Andreopoulos B."/>
            <person name="Baker S."/>
            <person name="Barry K."/>
            <person name="Bills G."/>
            <person name="Bluhm B."/>
            <person name="Cannon C."/>
            <person name="Castanera R."/>
            <person name="Culley D."/>
            <person name="Daum C."/>
            <person name="Ezra D."/>
            <person name="Gonzalez J."/>
            <person name="Henrissat B."/>
            <person name="Kuo A."/>
            <person name="Liang C."/>
            <person name="Lipzen A."/>
            <person name="Lutzoni F."/>
            <person name="Magnuson J."/>
            <person name="Mondo S."/>
            <person name="Nolan M."/>
            <person name="Ohm R."/>
            <person name="Pangilinan J."/>
            <person name="Park H.-J."/>
            <person name="Ramirez L."/>
            <person name="Alfaro M."/>
            <person name="Sun H."/>
            <person name="Tritt A."/>
            <person name="Yoshinaga Y."/>
            <person name="Zwiers L.-H."/>
            <person name="Turgeon B."/>
            <person name="Goodwin S."/>
            <person name="Spatafora J."/>
            <person name="Crous P."/>
            <person name="Grigoriev I."/>
        </authorList>
    </citation>
    <scope>NUCLEOTIDE SEQUENCE</scope>
    <source>
        <strain evidence="1">ATCC 200398</strain>
    </source>
</reference>
<sequence>MALGLAFVRLRYTHHARYILFCDFSDSQYYGQGCGTCLACDIFTQNLNRTSDPWVHSIIVCPYNRAFRCHRISTKSRSFSNIMALSKPVYPAPISSFSYNLDYAYRSYISYSANNDNGNAPQETPEIARSDRTNLLNLLLESEIVRRVKNPLFLALKLAENNCAYSSAFSKYSSILY</sequence>
<evidence type="ECO:0000313" key="2">
    <source>
        <dbReference type="Proteomes" id="UP000799755"/>
    </source>
</evidence>
<gene>
    <name evidence="1" type="ORF">BDR25DRAFT_357239</name>
</gene>
<protein>
    <submittedName>
        <fullName evidence="1">Uncharacterized protein</fullName>
    </submittedName>
</protein>
<dbReference type="EMBL" id="MU003514">
    <property type="protein sequence ID" value="KAF2468882.1"/>
    <property type="molecule type" value="Genomic_DNA"/>
</dbReference>
<organism evidence="1 2">
    <name type="scientific">Lindgomyces ingoldianus</name>
    <dbReference type="NCBI Taxonomy" id="673940"/>
    <lineage>
        <taxon>Eukaryota</taxon>
        <taxon>Fungi</taxon>
        <taxon>Dikarya</taxon>
        <taxon>Ascomycota</taxon>
        <taxon>Pezizomycotina</taxon>
        <taxon>Dothideomycetes</taxon>
        <taxon>Pleosporomycetidae</taxon>
        <taxon>Pleosporales</taxon>
        <taxon>Lindgomycetaceae</taxon>
        <taxon>Lindgomyces</taxon>
    </lineage>
</organism>
<proteinExistence type="predicted"/>
<evidence type="ECO:0000313" key="1">
    <source>
        <dbReference type="EMBL" id="KAF2468882.1"/>
    </source>
</evidence>
<keyword evidence="2" id="KW-1185">Reference proteome</keyword>